<evidence type="ECO:0000313" key="2">
    <source>
        <dbReference type="Proteomes" id="UP000004994"/>
    </source>
</evidence>
<accession>A0A3Q7EMD1</accession>
<dbReference type="InParanoid" id="A0A3Q7EMD1"/>
<reference evidence="1" key="2">
    <citation type="submission" date="2019-01" db="UniProtKB">
        <authorList>
            <consortium name="EnsemblPlants"/>
        </authorList>
    </citation>
    <scope>IDENTIFICATION</scope>
    <source>
        <strain evidence="1">cv. Heinz 1706</strain>
    </source>
</reference>
<dbReference type="EnsemblPlants" id="Solyc01g097195.1.1">
    <property type="protein sequence ID" value="Solyc01g097195.1.1"/>
    <property type="gene ID" value="Solyc01g097195.1"/>
</dbReference>
<dbReference type="Gramene" id="Solyc01g097195.1.1">
    <property type="protein sequence ID" value="Solyc01g097195.1.1"/>
    <property type="gene ID" value="Solyc01g097195.1"/>
</dbReference>
<proteinExistence type="predicted"/>
<protein>
    <submittedName>
        <fullName evidence="1">Uncharacterized protein</fullName>
    </submittedName>
</protein>
<keyword evidence="2" id="KW-1185">Reference proteome</keyword>
<reference evidence="1" key="1">
    <citation type="journal article" date="2012" name="Nature">
        <title>The tomato genome sequence provides insights into fleshy fruit evolution.</title>
        <authorList>
            <consortium name="Tomato Genome Consortium"/>
        </authorList>
    </citation>
    <scope>NUCLEOTIDE SEQUENCE [LARGE SCALE GENOMIC DNA]</scope>
    <source>
        <strain evidence="1">cv. Heinz 1706</strain>
    </source>
</reference>
<dbReference type="AlphaFoldDB" id="A0A3Q7EMD1"/>
<organism evidence="1">
    <name type="scientific">Solanum lycopersicum</name>
    <name type="common">Tomato</name>
    <name type="synonym">Lycopersicon esculentum</name>
    <dbReference type="NCBI Taxonomy" id="4081"/>
    <lineage>
        <taxon>Eukaryota</taxon>
        <taxon>Viridiplantae</taxon>
        <taxon>Streptophyta</taxon>
        <taxon>Embryophyta</taxon>
        <taxon>Tracheophyta</taxon>
        <taxon>Spermatophyta</taxon>
        <taxon>Magnoliopsida</taxon>
        <taxon>eudicotyledons</taxon>
        <taxon>Gunneridae</taxon>
        <taxon>Pentapetalae</taxon>
        <taxon>asterids</taxon>
        <taxon>lamiids</taxon>
        <taxon>Solanales</taxon>
        <taxon>Solanaceae</taxon>
        <taxon>Solanoideae</taxon>
        <taxon>Solaneae</taxon>
        <taxon>Solanum</taxon>
        <taxon>Solanum subgen. Lycopersicon</taxon>
    </lineage>
</organism>
<dbReference type="Proteomes" id="UP000004994">
    <property type="component" value="Chromosome 1"/>
</dbReference>
<sequence>MALCFPIEVFVGSAWGKVNLPWLMPRPAEDLDQIGQKVAIGMVQLYVYCRHALLLVKTNISNRFEEAANAFYEGVQEAVEAGREFRGTGQA</sequence>
<name>A0A3Q7EMD1_SOLLC</name>
<evidence type="ECO:0000313" key="1">
    <source>
        <dbReference type="EnsemblPlants" id="Solyc01g097195.1.1"/>
    </source>
</evidence>